<gene>
    <name evidence="1" type="ORF">T4E_4281</name>
</gene>
<dbReference type="EMBL" id="JYDU01000157">
    <property type="protein sequence ID" value="KRX90730.1"/>
    <property type="molecule type" value="Genomic_DNA"/>
</dbReference>
<protein>
    <submittedName>
        <fullName evidence="1">Uncharacterized protein</fullName>
    </submittedName>
</protein>
<dbReference type="AlphaFoldDB" id="A0A0V0XRS6"/>
<name>A0A0V0XRS6_TRIPS</name>
<accession>A0A0V0XRS6</accession>
<sequence length="113" mass="12665">MMHCFTFFTTQTRICIGDSSLYGGLCFVPAWDVIAVGTLPICKTTKSTAVETLLWLFENDRVAKHQTIIAHLKTFIKRFHFAKHYPGNDDIPSRSGQASLNIFIKLMPLAGCV</sequence>
<organism evidence="1 2">
    <name type="scientific">Trichinella pseudospiralis</name>
    <name type="common">Parasitic roundworm</name>
    <dbReference type="NCBI Taxonomy" id="6337"/>
    <lineage>
        <taxon>Eukaryota</taxon>
        <taxon>Metazoa</taxon>
        <taxon>Ecdysozoa</taxon>
        <taxon>Nematoda</taxon>
        <taxon>Enoplea</taxon>
        <taxon>Dorylaimia</taxon>
        <taxon>Trichinellida</taxon>
        <taxon>Trichinellidae</taxon>
        <taxon>Trichinella</taxon>
    </lineage>
</organism>
<dbReference type="Proteomes" id="UP000054815">
    <property type="component" value="Unassembled WGS sequence"/>
</dbReference>
<reference evidence="1 2" key="1">
    <citation type="submission" date="2015-01" db="EMBL/GenBank/DDBJ databases">
        <title>Evolution of Trichinella species and genotypes.</title>
        <authorList>
            <person name="Korhonen P.K."/>
            <person name="Edoardo P."/>
            <person name="Giuseppe L.R."/>
            <person name="Gasser R.B."/>
        </authorList>
    </citation>
    <scope>NUCLEOTIDE SEQUENCE [LARGE SCALE GENOMIC DNA]</scope>
    <source>
        <strain evidence="1">ISS141</strain>
    </source>
</reference>
<evidence type="ECO:0000313" key="2">
    <source>
        <dbReference type="Proteomes" id="UP000054815"/>
    </source>
</evidence>
<proteinExistence type="predicted"/>
<evidence type="ECO:0000313" key="1">
    <source>
        <dbReference type="EMBL" id="KRX90730.1"/>
    </source>
</evidence>
<comment type="caution">
    <text evidence="1">The sequence shown here is derived from an EMBL/GenBank/DDBJ whole genome shotgun (WGS) entry which is preliminary data.</text>
</comment>